<proteinExistence type="predicted"/>
<evidence type="ECO:0000259" key="2">
    <source>
        <dbReference type="Pfam" id="PF02311"/>
    </source>
</evidence>
<dbReference type="SUPFAM" id="SSF51215">
    <property type="entry name" value="Regulatory protein AraC"/>
    <property type="match status" value="1"/>
</dbReference>
<reference evidence="3 4" key="1">
    <citation type="submission" date="2022-02" db="EMBL/GenBank/DDBJ databases">
        <authorList>
            <person name="Min J."/>
        </authorList>
    </citation>
    <scope>NUCLEOTIDE SEQUENCE [LARGE SCALE GENOMIC DNA]</scope>
    <source>
        <strain evidence="3 4">GR10-1</strain>
    </source>
</reference>
<dbReference type="InterPro" id="IPR037923">
    <property type="entry name" value="HTH-like"/>
</dbReference>
<keyword evidence="1" id="KW-0238">DNA-binding</keyword>
<dbReference type="CDD" id="cd06986">
    <property type="entry name" value="cupin_MmsR-like_N"/>
    <property type="match status" value="1"/>
</dbReference>
<evidence type="ECO:0000313" key="4">
    <source>
        <dbReference type="Proteomes" id="UP001202248"/>
    </source>
</evidence>
<dbReference type="EMBL" id="JAKWBL010000003">
    <property type="protein sequence ID" value="MCH5599120.1"/>
    <property type="molecule type" value="Genomic_DNA"/>
</dbReference>
<dbReference type="Pfam" id="PF02311">
    <property type="entry name" value="AraC_binding"/>
    <property type="match status" value="1"/>
</dbReference>
<name>A0ABS9SLA2_9BACT</name>
<evidence type="ECO:0000256" key="1">
    <source>
        <dbReference type="ARBA" id="ARBA00023125"/>
    </source>
</evidence>
<comment type="caution">
    <text evidence="3">The sequence shown here is derived from an EMBL/GenBank/DDBJ whole genome shotgun (WGS) entry which is preliminary data.</text>
</comment>
<organism evidence="3 4">
    <name type="scientific">Niabella ginsengisoli</name>
    <dbReference type="NCBI Taxonomy" id="522298"/>
    <lineage>
        <taxon>Bacteria</taxon>
        <taxon>Pseudomonadati</taxon>
        <taxon>Bacteroidota</taxon>
        <taxon>Chitinophagia</taxon>
        <taxon>Chitinophagales</taxon>
        <taxon>Chitinophagaceae</taxon>
        <taxon>Niabella</taxon>
    </lineage>
</organism>
<dbReference type="InterPro" id="IPR003313">
    <property type="entry name" value="AraC-bd"/>
</dbReference>
<evidence type="ECO:0000313" key="3">
    <source>
        <dbReference type="EMBL" id="MCH5599120.1"/>
    </source>
</evidence>
<feature type="domain" description="AraC-type arabinose-binding/dimerisation" evidence="2">
    <location>
        <begin position="64"/>
        <end position="128"/>
    </location>
</feature>
<dbReference type="Gene3D" id="2.60.120.280">
    <property type="entry name" value="Regulatory protein AraC"/>
    <property type="match status" value="1"/>
</dbReference>
<dbReference type="Proteomes" id="UP001202248">
    <property type="component" value="Unassembled WGS sequence"/>
</dbReference>
<sequence length="157" mass="18222">MPDKIYKESIKKKDGFKGQKAIVLPKQVINVCQAQKLLSNLYITDIGFYPRAEYHYREREQGCNQNILIYCTSGMGWFTLDGKTVPIKEGEYLVIPKNLKHRYGADEKLPWSIYWAHFNGAAAQSFVELLLKNCTDHVGYAAYNEKEQYCLMIFTKH</sequence>
<dbReference type="RefSeq" id="WP_240830798.1">
    <property type="nucleotide sequence ID" value="NZ_JAKWBL010000003.1"/>
</dbReference>
<gene>
    <name evidence="3" type="ORF">MKP09_15000</name>
</gene>
<keyword evidence="4" id="KW-1185">Reference proteome</keyword>
<protein>
    <submittedName>
        <fullName evidence="3">AraC family ligand binding domain-containing protein</fullName>
    </submittedName>
</protein>
<accession>A0ABS9SLA2</accession>